<proteinExistence type="predicted"/>
<accession>A0AAV7VEQ7</accession>
<protein>
    <submittedName>
        <fullName evidence="1">Uncharacterized protein</fullName>
    </submittedName>
</protein>
<comment type="caution">
    <text evidence="1">The sequence shown here is derived from an EMBL/GenBank/DDBJ whole genome shotgun (WGS) entry which is preliminary data.</text>
</comment>
<dbReference type="AlphaFoldDB" id="A0AAV7VEQ7"/>
<gene>
    <name evidence="1" type="ORF">NDU88_003065</name>
</gene>
<dbReference type="Proteomes" id="UP001066276">
    <property type="component" value="Chromosome 2_1"/>
</dbReference>
<evidence type="ECO:0000313" key="1">
    <source>
        <dbReference type="EMBL" id="KAJ1199227.1"/>
    </source>
</evidence>
<keyword evidence="2" id="KW-1185">Reference proteome</keyword>
<dbReference type="EMBL" id="JANPWB010000003">
    <property type="protein sequence ID" value="KAJ1199227.1"/>
    <property type="molecule type" value="Genomic_DNA"/>
</dbReference>
<sequence length="100" mass="11422">MLDEVSRHDIEEDLLVEKFESTMQVMMPGKTSRAYGFPVELYTCFSSLVNPHLLWLFEAVHDEGALPKDLNHGINVGIPEGKDRQTPVLHISYLFVEYGE</sequence>
<organism evidence="1 2">
    <name type="scientific">Pleurodeles waltl</name>
    <name type="common">Iberian ribbed newt</name>
    <dbReference type="NCBI Taxonomy" id="8319"/>
    <lineage>
        <taxon>Eukaryota</taxon>
        <taxon>Metazoa</taxon>
        <taxon>Chordata</taxon>
        <taxon>Craniata</taxon>
        <taxon>Vertebrata</taxon>
        <taxon>Euteleostomi</taxon>
        <taxon>Amphibia</taxon>
        <taxon>Batrachia</taxon>
        <taxon>Caudata</taxon>
        <taxon>Salamandroidea</taxon>
        <taxon>Salamandridae</taxon>
        <taxon>Pleurodelinae</taxon>
        <taxon>Pleurodeles</taxon>
    </lineage>
</organism>
<name>A0AAV7VEQ7_PLEWA</name>
<reference evidence="1" key="1">
    <citation type="journal article" date="2022" name="bioRxiv">
        <title>Sequencing and chromosome-scale assembly of the giantPleurodeles waltlgenome.</title>
        <authorList>
            <person name="Brown T."/>
            <person name="Elewa A."/>
            <person name="Iarovenko S."/>
            <person name="Subramanian E."/>
            <person name="Araus A.J."/>
            <person name="Petzold A."/>
            <person name="Susuki M."/>
            <person name="Suzuki K.-i.T."/>
            <person name="Hayashi T."/>
            <person name="Toyoda A."/>
            <person name="Oliveira C."/>
            <person name="Osipova E."/>
            <person name="Leigh N.D."/>
            <person name="Simon A."/>
            <person name="Yun M.H."/>
        </authorList>
    </citation>
    <scope>NUCLEOTIDE SEQUENCE</scope>
    <source>
        <strain evidence="1">20211129_DDA</strain>
        <tissue evidence="1">Liver</tissue>
    </source>
</reference>
<evidence type="ECO:0000313" key="2">
    <source>
        <dbReference type="Proteomes" id="UP001066276"/>
    </source>
</evidence>